<dbReference type="Proteomes" id="UP000192527">
    <property type="component" value="Chromosome"/>
</dbReference>
<dbReference type="AlphaFoldDB" id="A0A1W5ZUE2"/>
<dbReference type="KEGG" id="hmn:HM131_08735"/>
<dbReference type="RefSeq" id="WP_085029395.1">
    <property type="nucleotide sequence ID" value="NZ_CP020772.1"/>
</dbReference>
<dbReference type="Gene3D" id="3.30.450.40">
    <property type="match status" value="1"/>
</dbReference>
<dbReference type="InterPro" id="IPR029016">
    <property type="entry name" value="GAF-like_dom_sf"/>
</dbReference>
<feature type="transmembrane region" description="Helical" evidence="1">
    <location>
        <begin position="105"/>
        <end position="126"/>
    </location>
</feature>
<dbReference type="GO" id="GO:0043709">
    <property type="term" value="P:cell adhesion involved in single-species biofilm formation"/>
    <property type="evidence" value="ECO:0007669"/>
    <property type="project" value="TreeGrafter"/>
</dbReference>
<feature type="transmembrane region" description="Helical" evidence="1">
    <location>
        <begin position="67"/>
        <end position="93"/>
    </location>
</feature>
<accession>A0A1W5ZUE2</accession>
<dbReference type="SMART" id="SM00267">
    <property type="entry name" value="GGDEF"/>
    <property type="match status" value="1"/>
</dbReference>
<dbReference type="CDD" id="cd01949">
    <property type="entry name" value="GGDEF"/>
    <property type="match status" value="1"/>
</dbReference>
<dbReference type="GO" id="GO:0052621">
    <property type="term" value="F:diguanylate cyclase activity"/>
    <property type="evidence" value="ECO:0007669"/>
    <property type="project" value="TreeGrafter"/>
</dbReference>
<dbReference type="SUPFAM" id="SSF55073">
    <property type="entry name" value="Nucleotide cyclase"/>
    <property type="match status" value="1"/>
</dbReference>
<evidence type="ECO:0000313" key="3">
    <source>
        <dbReference type="EMBL" id="ARI76920.1"/>
    </source>
</evidence>
<dbReference type="InterPro" id="IPR003018">
    <property type="entry name" value="GAF"/>
</dbReference>
<proteinExistence type="predicted"/>
<keyword evidence="1" id="KW-0472">Membrane</keyword>
<keyword evidence="4" id="KW-1185">Reference proteome</keyword>
<feature type="domain" description="GGDEF" evidence="2">
    <location>
        <begin position="429"/>
        <end position="571"/>
    </location>
</feature>
<evidence type="ECO:0000313" key="4">
    <source>
        <dbReference type="Proteomes" id="UP000192527"/>
    </source>
</evidence>
<dbReference type="Gene3D" id="3.30.70.270">
    <property type="match status" value="1"/>
</dbReference>
<dbReference type="EMBL" id="CP020772">
    <property type="protein sequence ID" value="ARI76920.1"/>
    <property type="molecule type" value="Genomic_DNA"/>
</dbReference>
<dbReference type="FunFam" id="3.30.70.270:FF:000001">
    <property type="entry name" value="Diguanylate cyclase domain protein"/>
    <property type="match status" value="1"/>
</dbReference>
<feature type="transmembrane region" description="Helical" evidence="1">
    <location>
        <begin position="6"/>
        <end position="25"/>
    </location>
</feature>
<dbReference type="InterPro" id="IPR029787">
    <property type="entry name" value="Nucleotide_cyclase"/>
</dbReference>
<keyword evidence="1" id="KW-0812">Transmembrane</keyword>
<sequence>MTNHKKIAVWCLWIVLWPSCLYTLYRTLNPAIQGNEIEIAAFMILASIVALFPLQVGDNPVFFTHGIAFAVFLYYGLFIEILVSQVALLFLMGKLRVRKADLYRVPINFLMFLMISVFSALLYYLLGGTHGDDAVSSFDDALPVTVYAVSQILLNQFSIKLIARYLYNKQVKWVDCGLLWDVLTACLVLPIGLVLYIVYAEFGVSAVFFVGIPFILIAGMLMLYHNSSQVNAYLKKTSIIGHELTGKLGVTEVLDLFVKRISQLLPLDYLYVFDVTSEKQLTLIHFFDRSGQMQLANYSLFKGESVSGNTLTQRRSFYYKSKKEWHHLNHACIPENAESVMSIPVERNNEIVGIITVYANKKQAFMQFQFMILEILGNYLGVAIDNARYYEKTKAESERCALTGLYNYRYFENYLHRVIQQWKDEQRKQPISLILMDLDHFKVINDTYGHESGNEVLCILAERLQQVIHNQGLIARYGGEEFVILLPECSTDEAEFLAEEVRRTITDKPFISYEHLLSGKKPKEIKVTASIGVATYPDHCEEALELVRHADRAMYVGAKQQGRDKVASYEALLETVEG</sequence>
<dbReference type="InterPro" id="IPR000160">
    <property type="entry name" value="GGDEF_dom"/>
</dbReference>
<name>A0A1W5ZUE2_9BACI</name>
<dbReference type="InterPro" id="IPR050469">
    <property type="entry name" value="Diguanylate_Cyclase"/>
</dbReference>
<dbReference type="PANTHER" id="PTHR45138">
    <property type="entry name" value="REGULATORY COMPONENTS OF SENSORY TRANSDUCTION SYSTEM"/>
    <property type="match status" value="1"/>
</dbReference>
<dbReference type="GO" id="GO:0005886">
    <property type="term" value="C:plasma membrane"/>
    <property type="evidence" value="ECO:0007669"/>
    <property type="project" value="TreeGrafter"/>
</dbReference>
<evidence type="ECO:0000256" key="1">
    <source>
        <dbReference type="SAM" id="Phobius"/>
    </source>
</evidence>
<dbReference type="OrthoDB" id="9759607at2"/>
<dbReference type="InterPro" id="IPR043128">
    <property type="entry name" value="Rev_trsase/Diguanyl_cyclase"/>
</dbReference>
<keyword evidence="1" id="KW-1133">Transmembrane helix</keyword>
<dbReference type="NCBIfam" id="TIGR00254">
    <property type="entry name" value="GGDEF"/>
    <property type="match status" value="1"/>
</dbReference>
<reference evidence="3 4" key="1">
    <citation type="submission" date="2017-04" db="EMBL/GenBank/DDBJ databases">
        <title>The whole genome sequencing and assembly of Halobacillus mangrovi strain.</title>
        <authorList>
            <person name="Lee S.-J."/>
            <person name="Park M.-K."/>
            <person name="Kim J.-Y."/>
            <person name="Lee Y.-J."/>
            <person name="Yi H."/>
            <person name="Bahn Y.-S."/>
            <person name="Kim J.F."/>
            <person name="Lee D.-W."/>
        </authorList>
    </citation>
    <scope>NUCLEOTIDE SEQUENCE [LARGE SCALE GENOMIC DNA]</scope>
    <source>
        <strain evidence="3 4">KTB 131</strain>
    </source>
</reference>
<dbReference type="PANTHER" id="PTHR45138:SF9">
    <property type="entry name" value="DIGUANYLATE CYCLASE DGCM-RELATED"/>
    <property type="match status" value="1"/>
</dbReference>
<organism evidence="3 4">
    <name type="scientific">Halobacillus mangrovi</name>
    <dbReference type="NCBI Taxonomy" id="402384"/>
    <lineage>
        <taxon>Bacteria</taxon>
        <taxon>Bacillati</taxon>
        <taxon>Bacillota</taxon>
        <taxon>Bacilli</taxon>
        <taxon>Bacillales</taxon>
        <taxon>Bacillaceae</taxon>
        <taxon>Halobacillus</taxon>
    </lineage>
</organism>
<dbReference type="Pfam" id="PF00990">
    <property type="entry name" value="GGDEF"/>
    <property type="match status" value="1"/>
</dbReference>
<dbReference type="SMART" id="SM00065">
    <property type="entry name" value="GAF"/>
    <property type="match status" value="1"/>
</dbReference>
<dbReference type="SUPFAM" id="SSF55781">
    <property type="entry name" value="GAF domain-like"/>
    <property type="match status" value="1"/>
</dbReference>
<dbReference type="Pfam" id="PF13185">
    <property type="entry name" value="GAF_2"/>
    <property type="match status" value="1"/>
</dbReference>
<dbReference type="STRING" id="402384.HM131_08735"/>
<evidence type="ECO:0000259" key="2">
    <source>
        <dbReference type="PROSITE" id="PS50887"/>
    </source>
</evidence>
<dbReference type="PROSITE" id="PS50887">
    <property type="entry name" value="GGDEF"/>
    <property type="match status" value="1"/>
</dbReference>
<feature type="transmembrane region" description="Helical" evidence="1">
    <location>
        <begin position="205"/>
        <end position="224"/>
    </location>
</feature>
<dbReference type="GO" id="GO:1902201">
    <property type="term" value="P:negative regulation of bacterial-type flagellum-dependent cell motility"/>
    <property type="evidence" value="ECO:0007669"/>
    <property type="project" value="TreeGrafter"/>
</dbReference>
<protein>
    <recommendedName>
        <fullName evidence="2">GGDEF domain-containing protein</fullName>
    </recommendedName>
</protein>
<feature type="transmembrane region" description="Helical" evidence="1">
    <location>
        <begin position="178"/>
        <end position="199"/>
    </location>
</feature>
<gene>
    <name evidence="3" type="ORF">HM131_08735</name>
</gene>
<feature type="transmembrane region" description="Helical" evidence="1">
    <location>
        <begin position="146"/>
        <end position="166"/>
    </location>
</feature>